<accession>A0A8T9QA27</accession>
<dbReference type="AlphaFoldDB" id="A0A8T9QA27"/>
<feature type="chain" id="PRO_5035892329" description="DUF4198 domain-containing protein" evidence="1">
    <location>
        <begin position="20"/>
        <end position="119"/>
    </location>
</feature>
<protein>
    <recommendedName>
        <fullName evidence="4">DUF4198 domain-containing protein</fullName>
    </recommendedName>
</protein>
<evidence type="ECO:0008006" key="4">
    <source>
        <dbReference type="Google" id="ProtNLM"/>
    </source>
</evidence>
<keyword evidence="1" id="KW-0732">Signal</keyword>
<organism evidence="2 3">
    <name type="scientific">Hymenobacter cellulosilyticus</name>
    <dbReference type="NCBI Taxonomy" id="2932248"/>
    <lineage>
        <taxon>Bacteria</taxon>
        <taxon>Pseudomonadati</taxon>
        <taxon>Bacteroidota</taxon>
        <taxon>Cytophagia</taxon>
        <taxon>Cytophagales</taxon>
        <taxon>Hymenobacteraceae</taxon>
        <taxon>Hymenobacter</taxon>
    </lineage>
</organism>
<dbReference type="KEGG" id="hcu:MUN79_28160"/>
<evidence type="ECO:0000313" key="2">
    <source>
        <dbReference type="EMBL" id="UOQ72369.1"/>
    </source>
</evidence>
<gene>
    <name evidence="2" type="ORF">MUN79_28160</name>
</gene>
<reference evidence="2" key="1">
    <citation type="submission" date="2022-04" db="EMBL/GenBank/DDBJ databases">
        <title>Hymenobacter sp. isolated from the air.</title>
        <authorList>
            <person name="Won M."/>
            <person name="Lee C.-M."/>
            <person name="Woen H.-Y."/>
            <person name="Kwon S.-W."/>
        </authorList>
    </citation>
    <scope>NUCLEOTIDE SEQUENCE</scope>
    <source>
        <strain evidence="2">5116S-3</strain>
    </source>
</reference>
<keyword evidence="3" id="KW-1185">Reference proteome</keyword>
<evidence type="ECO:0000256" key="1">
    <source>
        <dbReference type="SAM" id="SignalP"/>
    </source>
</evidence>
<dbReference type="EMBL" id="CP095046">
    <property type="protein sequence ID" value="UOQ72369.1"/>
    <property type="molecule type" value="Genomic_DNA"/>
</dbReference>
<name>A0A8T9QA27_9BACT</name>
<evidence type="ECO:0000313" key="3">
    <source>
        <dbReference type="Proteomes" id="UP000831796"/>
    </source>
</evidence>
<dbReference type="RefSeq" id="WP_244675756.1">
    <property type="nucleotide sequence ID" value="NZ_CP095046.1"/>
</dbReference>
<proteinExistence type="predicted"/>
<dbReference type="Proteomes" id="UP000831796">
    <property type="component" value="Chromosome"/>
</dbReference>
<feature type="signal peptide" evidence="1">
    <location>
        <begin position="1"/>
        <end position="19"/>
    </location>
</feature>
<sequence length="119" mass="13214">MKKIFVTAILAVVALGSWAFYPKTAAAPEYMQLSVYGGSGRPVLVIISPRGEVTEETLTTKAKGEYKYQALVLMKLNELRAQGWTVAQMQQTETRNPDPEHPMLSPNVVTTAVYLLERN</sequence>